<evidence type="ECO:0000256" key="2">
    <source>
        <dbReference type="ARBA" id="ARBA00004651"/>
    </source>
</evidence>
<keyword evidence="12" id="KW-0902">Two-component regulatory system</keyword>
<reference evidence="17" key="1">
    <citation type="submission" date="2021-03" db="EMBL/GenBank/DDBJ databases">
        <title>Antimicrobial resistance genes in bacteria isolated from Japanese honey, and their potential for conferring macrolide and lincosamide resistance in the American foulbrood pathogen Paenibacillus larvae.</title>
        <authorList>
            <person name="Okamoto M."/>
            <person name="Kumagai M."/>
            <person name="Kanamori H."/>
            <person name="Takamatsu D."/>
        </authorList>
    </citation>
    <scope>NUCLEOTIDE SEQUENCE</scope>
    <source>
        <strain evidence="17">J40TS1</strain>
    </source>
</reference>
<keyword evidence="13 14" id="KW-0472">Membrane</keyword>
<comment type="caution">
    <text evidence="17">The sequence shown here is derived from an EMBL/GenBank/DDBJ whole genome shotgun (WGS) entry which is preliminary data.</text>
</comment>
<evidence type="ECO:0000256" key="13">
    <source>
        <dbReference type="ARBA" id="ARBA00023136"/>
    </source>
</evidence>
<organism evidence="17 18">
    <name type="scientific">Paenibacillus montaniterrae</name>
    <dbReference type="NCBI Taxonomy" id="429341"/>
    <lineage>
        <taxon>Bacteria</taxon>
        <taxon>Bacillati</taxon>
        <taxon>Bacillota</taxon>
        <taxon>Bacilli</taxon>
        <taxon>Bacillales</taxon>
        <taxon>Paenibacillaceae</taxon>
        <taxon>Paenibacillus</taxon>
    </lineage>
</organism>
<feature type="domain" description="HAMP" evidence="16">
    <location>
        <begin position="96"/>
        <end position="148"/>
    </location>
</feature>
<sequence length="385" mass="43996">MVNDDGHQAASDQLNNGGVFASFRTKMLGAFALSMLISGIATYTVYLALRQYYRTHVYLGDPLAGVRKWIAQIGDLNVFLILFIPLSIIIFYMITKPYVRHFRTISQGIHHLANSDFSRKVELNTNDELQLIAQDINRAAEKLQEAIRRGDMAERSKDQLVMNLAHDLRTPLTSVIGYLDYILQHDELDQERSKHFMTIAYTKSKRLESLIEQLFEITRMNYGHLSLNIQEIDLAELLSQLVEELYPLFEKYNLTTRLDMPARLPVEADGELLARVFENLLSNAARYGRDGQYVDLVAEVKEQEIAVKVINYGAMIDERELQHIFDIFYQGDQARLQHNESTGLGLFIAKNIVEQHKGHIAVSSDVTKTSFTVTIPLKQMQQANL</sequence>
<dbReference type="InterPro" id="IPR036097">
    <property type="entry name" value="HisK_dim/P_sf"/>
</dbReference>
<dbReference type="EMBL" id="BOSE01000003">
    <property type="protein sequence ID" value="GIP16307.1"/>
    <property type="molecule type" value="Genomic_DNA"/>
</dbReference>
<comment type="subcellular location">
    <subcellularLocation>
        <location evidence="2">Cell membrane</location>
        <topology evidence="2">Multi-pass membrane protein</topology>
    </subcellularLocation>
</comment>
<dbReference type="SMART" id="SM00388">
    <property type="entry name" value="HisKA"/>
    <property type="match status" value="1"/>
</dbReference>
<evidence type="ECO:0000256" key="10">
    <source>
        <dbReference type="ARBA" id="ARBA00022840"/>
    </source>
</evidence>
<keyword evidence="11 14" id="KW-1133">Transmembrane helix</keyword>
<dbReference type="SMART" id="SM00304">
    <property type="entry name" value="HAMP"/>
    <property type="match status" value="1"/>
</dbReference>
<dbReference type="CDD" id="cd06225">
    <property type="entry name" value="HAMP"/>
    <property type="match status" value="1"/>
</dbReference>
<dbReference type="GO" id="GO:0005886">
    <property type="term" value="C:plasma membrane"/>
    <property type="evidence" value="ECO:0007669"/>
    <property type="project" value="UniProtKB-SubCell"/>
</dbReference>
<comment type="catalytic activity">
    <reaction evidence="1">
        <text>ATP + protein L-histidine = ADP + protein N-phospho-L-histidine.</text>
        <dbReference type="EC" id="2.7.13.3"/>
    </reaction>
</comment>
<dbReference type="GO" id="GO:0000155">
    <property type="term" value="F:phosphorelay sensor kinase activity"/>
    <property type="evidence" value="ECO:0007669"/>
    <property type="project" value="InterPro"/>
</dbReference>
<dbReference type="PROSITE" id="PS50885">
    <property type="entry name" value="HAMP"/>
    <property type="match status" value="1"/>
</dbReference>
<keyword evidence="9 17" id="KW-0418">Kinase</keyword>
<keyword evidence="10" id="KW-0067">ATP-binding</keyword>
<evidence type="ECO:0000256" key="12">
    <source>
        <dbReference type="ARBA" id="ARBA00023012"/>
    </source>
</evidence>
<keyword evidence="4" id="KW-1003">Cell membrane</keyword>
<keyword evidence="18" id="KW-1185">Reference proteome</keyword>
<dbReference type="EC" id="2.7.13.3" evidence="3"/>
<evidence type="ECO:0000259" key="15">
    <source>
        <dbReference type="PROSITE" id="PS50109"/>
    </source>
</evidence>
<dbReference type="FunFam" id="1.10.287.130:FF:000001">
    <property type="entry name" value="Two-component sensor histidine kinase"/>
    <property type="match status" value="1"/>
</dbReference>
<dbReference type="SUPFAM" id="SSF47384">
    <property type="entry name" value="Homodimeric domain of signal transducing histidine kinase"/>
    <property type="match status" value="1"/>
</dbReference>
<dbReference type="SMART" id="SM00387">
    <property type="entry name" value="HATPase_c"/>
    <property type="match status" value="1"/>
</dbReference>
<evidence type="ECO:0000256" key="3">
    <source>
        <dbReference type="ARBA" id="ARBA00012438"/>
    </source>
</evidence>
<keyword evidence="5" id="KW-0597">Phosphoprotein</keyword>
<dbReference type="Pfam" id="PF02518">
    <property type="entry name" value="HATPase_c"/>
    <property type="match status" value="1"/>
</dbReference>
<dbReference type="PROSITE" id="PS50109">
    <property type="entry name" value="HIS_KIN"/>
    <property type="match status" value="1"/>
</dbReference>
<dbReference type="InterPro" id="IPR003594">
    <property type="entry name" value="HATPase_dom"/>
</dbReference>
<evidence type="ECO:0000256" key="1">
    <source>
        <dbReference type="ARBA" id="ARBA00000085"/>
    </source>
</evidence>
<keyword evidence="6" id="KW-0808">Transferase</keyword>
<keyword evidence="7 14" id="KW-0812">Transmembrane</keyword>
<evidence type="ECO:0000256" key="9">
    <source>
        <dbReference type="ARBA" id="ARBA00022777"/>
    </source>
</evidence>
<dbReference type="InterPro" id="IPR050398">
    <property type="entry name" value="HssS/ArlS-like"/>
</dbReference>
<evidence type="ECO:0000313" key="17">
    <source>
        <dbReference type="EMBL" id="GIP16307.1"/>
    </source>
</evidence>
<feature type="transmembrane region" description="Helical" evidence="14">
    <location>
        <begin position="28"/>
        <end position="49"/>
    </location>
</feature>
<evidence type="ECO:0000256" key="6">
    <source>
        <dbReference type="ARBA" id="ARBA00022679"/>
    </source>
</evidence>
<dbReference type="Pfam" id="PF00672">
    <property type="entry name" value="HAMP"/>
    <property type="match status" value="1"/>
</dbReference>
<dbReference type="Pfam" id="PF00512">
    <property type="entry name" value="HisKA"/>
    <property type="match status" value="1"/>
</dbReference>
<dbReference type="PANTHER" id="PTHR45528:SF1">
    <property type="entry name" value="SENSOR HISTIDINE KINASE CPXA"/>
    <property type="match status" value="1"/>
</dbReference>
<keyword evidence="8" id="KW-0547">Nucleotide-binding</keyword>
<dbReference type="PRINTS" id="PR00344">
    <property type="entry name" value="BCTRLSENSOR"/>
</dbReference>
<protein>
    <recommendedName>
        <fullName evidence="3">histidine kinase</fullName>
        <ecNumber evidence="3">2.7.13.3</ecNumber>
    </recommendedName>
</protein>
<evidence type="ECO:0000313" key="18">
    <source>
        <dbReference type="Proteomes" id="UP000683139"/>
    </source>
</evidence>
<dbReference type="FunFam" id="3.30.565.10:FF:000013">
    <property type="entry name" value="Two-component sensor histidine kinase"/>
    <property type="match status" value="1"/>
</dbReference>
<accession>A0A919YKX2</accession>
<feature type="domain" description="Histidine kinase" evidence="15">
    <location>
        <begin position="163"/>
        <end position="379"/>
    </location>
</feature>
<dbReference type="Gene3D" id="3.30.565.10">
    <property type="entry name" value="Histidine kinase-like ATPase, C-terminal domain"/>
    <property type="match status" value="1"/>
</dbReference>
<dbReference type="PANTHER" id="PTHR45528">
    <property type="entry name" value="SENSOR HISTIDINE KINASE CPXA"/>
    <property type="match status" value="1"/>
</dbReference>
<dbReference type="Proteomes" id="UP000683139">
    <property type="component" value="Unassembled WGS sequence"/>
</dbReference>
<evidence type="ECO:0000256" key="7">
    <source>
        <dbReference type="ARBA" id="ARBA00022692"/>
    </source>
</evidence>
<evidence type="ECO:0000256" key="14">
    <source>
        <dbReference type="SAM" id="Phobius"/>
    </source>
</evidence>
<dbReference type="SUPFAM" id="SSF55874">
    <property type="entry name" value="ATPase domain of HSP90 chaperone/DNA topoisomerase II/histidine kinase"/>
    <property type="match status" value="1"/>
</dbReference>
<gene>
    <name evidence="17" type="primary">vanS_3</name>
    <name evidence="17" type="ORF">J40TS1_19490</name>
</gene>
<dbReference type="CDD" id="cd00082">
    <property type="entry name" value="HisKA"/>
    <property type="match status" value="1"/>
</dbReference>
<dbReference type="Gene3D" id="6.10.340.10">
    <property type="match status" value="1"/>
</dbReference>
<dbReference type="GO" id="GO:0005524">
    <property type="term" value="F:ATP binding"/>
    <property type="evidence" value="ECO:0007669"/>
    <property type="project" value="UniProtKB-KW"/>
</dbReference>
<dbReference type="InterPro" id="IPR004358">
    <property type="entry name" value="Sig_transdc_His_kin-like_C"/>
</dbReference>
<dbReference type="InterPro" id="IPR003660">
    <property type="entry name" value="HAMP_dom"/>
</dbReference>
<evidence type="ECO:0000259" key="16">
    <source>
        <dbReference type="PROSITE" id="PS50885"/>
    </source>
</evidence>
<evidence type="ECO:0000256" key="8">
    <source>
        <dbReference type="ARBA" id="ARBA00022741"/>
    </source>
</evidence>
<dbReference type="InterPro" id="IPR003661">
    <property type="entry name" value="HisK_dim/P_dom"/>
</dbReference>
<dbReference type="InterPro" id="IPR005467">
    <property type="entry name" value="His_kinase_dom"/>
</dbReference>
<evidence type="ECO:0000256" key="11">
    <source>
        <dbReference type="ARBA" id="ARBA00022989"/>
    </source>
</evidence>
<dbReference type="InterPro" id="IPR036890">
    <property type="entry name" value="HATPase_C_sf"/>
</dbReference>
<evidence type="ECO:0000256" key="5">
    <source>
        <dbReference type="ARBA" id="ARBA00022553"/>
    </source>
</evidence>
<dbReference type="Gene3D" id="1.10.287.130">
    <property type="match status" value="1"/>
</dbReference>
<evidence type="ECO:0000256" key="4">
    <source>
        <dbReference type="ARBA" id="ARBA00022475"/>
    </source>
</evidence>
<feature type="transmembrane region" description="Helical" evidence="14">
    <location>
        <begin position="69"/>
        <end position="94"/>
    </location>
</feature>
<dbReference type="RefSeq" id="WP_213514572.1">
    <property type="nucleotide sequence ID" value="NZ_BOSE01000003.1"/>
</dbReference>
<proteinExistence type="predicted"/>
<name>A0A919YKX2_9BACL</name>
<dbReference type="AlphaFoldDB" id="A0A919YKX2"/>